<accession>A0A6L6YL44</accession>
<protein>
    <submittedName>
        <fullName evidence="1">Uncharacterized protein</fullName>
    </submittedName>
</protein>
<organism evidence="1 2">
    <name type="scientific">Parasutterella muris</name>
    <dbReference type="NCBI Taxonomy" id="2565572"/>
    <lineage>
        <taxon>Bacteria</taxon>
        <taxon>Pseudomonadati</taxon>
        <taxon>Pseudomonadota</taxon>
        <taxon>Betaproteobacteria</taxon>
        <taxon>Burkholderiales</taxon>
        <taxon>Sutterellaceae</taxon>
        <taxon>Parasutterella</taxon>
    </lineage>
</organism>
<gene>
    <name evidence="1" type="ORF">E5987_09865</name>
</gene>
<sequence>MTEVLKDFFPDYQVVVTQDARSSATLFCICSPKVLYRKNSFFGCFGASVSDYNRPGAHISESFIREGVRKVNFEEMRAQII</sequence>
<comment type="caution">
    <text evidence="1">The sequence shown here is derived from an EMBL/GenBank/DDBJ whole genome shotgun (WGS) entry which is preliminary data.</text>
</comment>
<proteinExistence type="predicted"/>
<dbReference type="AlphaFoldDB" id="A0A6L6YL44"/>
<keyword evidence="2" id="KW-1185">Reference proteome</keyword>
<reference evidence="1 2" key="1">
    <citation type="submission" date="2019-12" db="EMBL/GenBank/DDBJ databases">
        <title>Microbes associate with the intestines of laboratory mice.</title>
        <authorList>
            <person name="Navarre W."/>
            <person name="Wong E."/>
        </authorList>
    </citation>
    <scope>NUCLEOTIDE SEQUENCE [LARGE SCALE GENOMIC DNA]</scope>
    <source>
        <strain evidence="1 2">NM82_D38</strain>
    </source>
</reference>
<dbReference type="RefSeq" id="WP_160335920.1">
    <property type="nucleotide sequence ID" value="NZ_WSRP01000033.1"/>
</dbReference>
<name>A0A6L6YL44_9BURK</name>
<dbReference type="Proteomes" id="UP000472580">
    <property type="component" value="Unassembled WGS sequence"/>
</dbReference>
<dbReference type="EMBL" id="WSRP01000033">
    <property type="protein sequence ID" value="MVX57499.1"/>
    <property type="molecule type" value="Genomic_DNA"/>
</dbReference>
<evidence type="ECO:0000313" key="1">
    <source>
        <dbReference type="EMBL" id="MVX57499.1"/>
    </source>
</evidence>
<evidence type="ECO:0000313" key="2">
    <source>
        <dbReference type="Proteomes" id="UP000472580"/>
    </source>
</evidence>